<protein>
    <submittedName>
        <fullName evidence="2">Uncharacterized protein</fullName>
    </submittedName>
</protein>
<dbReference type="OrthoDB" id="2448484at2759"/>
<keyword evidence="3" id="KW-1185">Reference proteome</keyword>
<name>A0A397UJ96_9GLOM</name>
<keyword evidence="1" id="KW-0175">Coiled coil</keyword>
<proteinExistence type="predicted"/>
<comment type="caution">
    <text evidence="2">The sequence shown here is derived from an EMBL/GenBank/DDBJ whole genome shotgun (WGS) entry which is preliminary data.</text>
</comment>
<evidence type="ECO:0000313" key="2">
    <source>
        <dbReference type="EMBL" id="RIB10204.1"/>
    </source>
</evidence>
<dbReference type="Proteomes" id="UP000266673">
    <property type="component" value="Unassembled WGS sequence"/>
</dbReference>
<accession>A0A397UJ96</accession>
<feature type="coiled-coil region" evidence="1">
    <location>
        <begin position="31"/>
        <end position="65"/>
    </location>
</feature>
<reference evidence="2 3" key="1">
    <citation type="submission" date="2018-06" db="EMBL/GenBank/DDBJ databases">
        <title>Comparative genomics reveals the genomic features of Rhizophagus irregularis, R. cerebriforme, R. diaphanum and Gigaspora rosea, and their symbiotic lifestyle signature.</title>
        <authorList>
            <person name="Morin E."/>
            <person name="San Clemente H."/>
            <person name="Chen E.C.H."/>
            <person name="De La Providencia I."/>
            <person name="Hainaut M."/>
            <person name="Kuo A."/>
            <person name="Kohler A."/>
            <person name="Murat C."/>
            <person name="Tang N."/>
            <person name="Roy S."/>
            <person name="Loubradou J."/>
            <person name="Henrissat B."/>
            <person name="Grigoriev I.V."/>
            <person name="Corradi N."/>
            <person name="Roux C."/>
            <person name="Martin F.M."/>
        </authorList>
    </citation>
    <scope>NUCLEOTIDE SEQUENCE [LARGE SCALE GENOMIC DNA]</scope>
    <source>
        <strain evidence="2 3">DAOM 194757</strain>
    </source>
</reference>
<sequence>MLTCCSDCAKKYTIEIDSKRGRRSKFYSDDYSESRKENYNLRQQLAEVKQQLAAILEELQKLKNNLTPKVQEQVNKSQVLMNKINTAVLQPDNKGNSLLLYIIGGSALVATA</sequence>
<organism evidence="2 3">
    <name type="scientific">Gigaspora rosea</name>
    <dbReference type="NCBI Taxonomy" id="44941"/>
    <lineage>
        <taxon>Eukaryota</taxon>
        <taxon>Fungi</taxon>
        <taxon>Fungi incertae sedis</taxon>
        <taxon>Mucoromycota</taxon>
        <taxon>Glomeromycotina</taxon>
        <taxon>Glomeromycetes</taxon>
        <taxon>Diversisporales</taxon>
        <taxon>Gigasporaceae</taxon>
        <taxon>Gigaspora</taxon>
    </lineage>
</organism>
<evidence type="ECO:0000313" key="3">
    <source>
        <dbReference type="Proteomes" id="UP000266673"/>
    </source>
</evidence>
<dbReference type="EMBL" id="QKWP01001279">
    <property type="protein sequence ID" value="RIB10204.1"/>
    <property type="molecule type" value="Genomic_DNA"/>
</dbReference>
<gene>
    <name evidence="2" type="ORF">C2G38_2206760</name>
</gene>
<evidence type="ECO:0000256" key="1">
    <source>
        <dbReference type="SAM" id="Coils"/>
    </source>
</evidence>
<dbReference type="AlphaFoldDB" id="A0A397UJ96"/>